<proteinExistence type="predicted"/>
<keyword evidence="2" id="KW-0378">Hydrolase</keyword>
<dbReference type="InterPro" id="IPR011105">
    <property type="entry name" value="Cell_wall_hydrolase_SleB"/>
</dbReference>
<comment type="caution">
    <text evidence="2">The sequence shown here is derived from an EMBL/GenBank/DDBJ whole genome shotgun (WGS) entry which is preliminary data.</text>
</comment>
<dbReference type="Pfam" id="PF07486">
    <property type="entry name" value="Hydrolase_2"/>
    <property type="match status" value="1"/>
</dbReference>
<dbReference type="GO" id="GO:0016787">
    <property type="term" value="F:hydrolase activity"/>
    <property type="evidence" value="ECO:0007669"/>
    <property type="project" value="UniProtKB-KW"/>
</dbReference>
<evidence type="ECO:0000259" key="1">
    <source>
        <dbReference type="Pfam" id="PF07486"/>
    </source>
</evidence>
<dbReference type="Proteomes" id="UP001597033">
    <property type="component" value="Unassembled WGS sequence"/>
</dbReference>
<keyword evidence="3" id="KW-1185">Reference proteome</keyword>
<feature type="domain" description="Cell wall hydrolase SleB" evidence="1">
    <location>
        <begin position="34"/>
        <end position="142"/>
    </location>
</feature>
<protein>
    <submittedName>
        <fullName evidence="2">Cell wall hydrolase</fullName>
    </submittedName>
</protein>
<evidence type="ECO:0000313" key="2">
    <source>
        <dbReference type="EMBL" id="MFD1041818.1"/>
    </source>
</evidence>
<evidence type="ECO:0000313" key="3">
    <source>
        <dbReference type="Proteomes" id="UP001597033"/>
    </source>
</evidence>
<name>A0ABW3LVE2_9GAMM</name>
<accession>A0ABW3LVE2</accession>
<dbReference type="RefSeq" id="WP_162376564.1">
    <property type="nucleotide sequence ID" value="NZ_JBHTKN010000002.1"/>
</dbReference>
<reference evidence="3" key="1">
    <citation type="journal article" date="2019" name="Int. J. Syst. Evol. Microbiol.">
        <title>The Global Catalogue of Microorganisms (GCM) 10K type strain sequencing project: providing services to taxonomists for standard genome sequencing and annotation.</title>
        <authorList>
            <consortium name="The Broad Institute Genomics Platform"/>
            <consortium name="The Broad Institute Genome Sequencing Center for Infectious Disease"/>
            <person name="Wu L."/>
            <person name="Ma J."/>
        </authorList>
    </citation>
    <scope>NUCLEOTIDE SEQUENCE [LARGE SCALE GENOMIC DNA]</scope>
    <source>
        <strain evidence="3">CCUG 55854</strain>
    </source>
</reference>
<dbReference type="Gene3D" id="1.10.10.2520">
    <property type="entry name" value="Cell wall hydrolase SleB, domain 1"/>
    <property type="match status" value="1"/>
</dbReference>
<sequence length="157" mass="17363">MKLAWILWLSQLMPQPAADSLCLSTTVYLEARDQSLRGQEAVAEVALRRLDSGLWGDSMCDVVTARKQFAPTIVSPNTQLANMKAWDRSIDVALRAERNWALPVGQRREIVPGASHFAAHAITSPSWSNSYQVATIGDHTFYRVQKLKPRALAATGT</sequence>
<dbReference type="EMBL" id="JBHTKN010000002">
    <property type="protein sequence ID" value="MFD1041818.1"/>
    <property type="molecule type" value="Genomic_DNA"/>
</dbReference>
<organism evidence="2 3">
    <name type="scientific">Pseudoxanthomonas kaohsiungensis</name>
    <dbReference type="NCBI Taxonomy" id="283923"/>
    <lineage>
        <taxon>Bacteria</taxon>
        <taxon>Pseudomonadati</taxon>
        <taxon>Pseudomonadota</taxon>
        <taxon>Gammaproteobacteria</taxon>
        <taxon>Lysobacterales</taxon>
        <taxon>Lysobacteraceae</taxon>
        <taxon>Pseudoxanthomonas</taxon>
    </lineage>
</organism>
<dbReference type="InterPro" id="IPR042047">
    <property type="entry name" value="SleB_dom1"/>
</dbReference>
<gene>
    <name evidence="2" type="ORF">ACFQ2N_05575</name>
</gene>